<feature type="chain" id="PRO_5017997223" evidence="2">
    <location>
        <begin position="22"/>
        <end position="106"/>
    </location>
</feature>
<evidence type="ECO:0000256" key="2">
    <source>
        <dbReference type="SAM" id="SignalP"/>
    </source>
</evidence>
<organism evidence="3 4">
    <name type="scientific">Brachionus plicatilis</name>
    <name type="common">Marine rotifer</name>
    <name type="synonym">Brachionus muelleri</name>
    <dbReference type="NCBI Taxonomy" id="10195"/>
    <lineage>
        <taxon>Eukaryota</taxon>
        <taxon>Metazoa</taxon>
        <taxon>Spiralia</taxon>
        <taxon>Gnathifera</taxon>
        <taxon>Rotifera</taxon>
        <taxon>Eurotatoria</taxon>
        <taxon>Monogononta</taxon>
        <taxon>Pseudotrocha</taxon>
        <taxon>Ploima</taxon>
        <taxon>Brachionidae</taxon>
        <taxon>Brachionus</taxon>
    </lineage>
</organism>
<evidence type="ECO:0000313" key="3">
    <source>
        <dbReference type="EMBL" id="RNA23856.1"/>
    </source>
</evidence>
<feature type="signal peptide" evidence="2">
    <location>
        <begin position="1"/>
        <end position="21"/>
    </location>
</feature>
<reference evidence="3 4" key="1">
    <citation type="journal article" date="2018" name="Sci. Rep.">
        <title>Genomic signatures of local adaptation to the degree of environmental predictability in rotifers.</title>
        <authorList>
            <person name="Franch-Gras L."/>
            <person name="Hahn C."/>
            <person name="Garcia-Roger E.M."/>
            <person name="Carmona M.J."/>
            <person name="Serra M."/>
            <person name="Gomez A."/>
        </authorList>
    </citation>
    <scope>NUCLEOTIDE SEQUENCE [LARGE SCALE GENOMIC DNA]</scope>
    <source>
        <strain evidence="3">HYR1</strain>
    </source>
</reference>
<name>A0A3M7RJW8_BRAPC</name>
<dbReference type="AlphaFoldDB" id="A0A3M7RJW8"/>
<dbReference type="EMBL" id="REGN01003205">
    <property type="protein sequence ID" value="RNA23856.1"/>
    <property type="molecule type" value="Genomic_DNA"/>
</dbReference>
<proteinExistence type="predicted"/>
<protein>
    <submittedName>
        <fullName evidence="3">Uncharacterized protein</fullName>
    </submittedName>
</protein>
<accession>A0A3M7RJW8</accession>
<evidence type="ECO:0000256" key="1">
    <source>
        <dbReference type="SAM" id="MobiDB-lite"/>
    </source>
</evidence>
<dbReference type="Proteomes" id="UP000276133">
    <property type="component" value="Unassembled WGS sequence"/>
</dbReference>
<evidence type="ECO:0000313" key="4">
    <source>
        <dbReference type="Proteomes" id="UP000276133"/>
    </source>
</evidence>
<sequence>MKNISLAVLFIGTIVLNSVSANTWNQWNKRQDGKWKDWKRQVDQMEQTTTEMPMAQGVMSELTTEPPMDQQVQSSLGDQGEMQRKRQADGKWKDWKRQVPRWDLLG</sequence>
<feature type="compositionally biased region" description="Basic and acidic residues" evidence="1">
    <location>
        <begin position="81"/>
        <end position="94"/>
    </location>
</feature>
<comment type="caution">
    <text evidence="3">The sequence shown here is derived from an EMBL/GenBank/DDBJ whole genome shotgun (WGS) entry which is preliminary data.</text>
</comment>
<gene>
    <name evidence="3" type="ORF">BpHYR1_019504</name>
</gene>
<keyword evidence="2" id="KW-0732">Signal</keyword>
<feature type="region of interest" description="Disordered" evidence="1">
    <location>
        <begin position="64"/>
        <end position="94"/>
    </location>
</feature>
<keyword evidence="4" id="KW-1185">Reference proteome</keyword>